<comment type="catalytic activity">
    <reaction evidence="5 6">
        <text>N(1)-(5-phospho-beta-D-ribosyl)glycinamide + (6R)-10-formyltetrahydrofolate = N(2)-formyl-N(1)-(5-phospho-beta-D-ribosyl)glycinamide + (6S)-5,6,7,8-tetrahydrofolate + H(+)</text>
        <dbReference type="Rhea" id="RHEA:15053"/>
        <dbReference type="ChEBI" id="CHEBI:15378"/>
        <dbReference type="ChEBI" id="CHEBI:57453"/>
        <dbReference type="ChEBI" id="CHEBI:143788"/>
        <dbReference type="ChEBI" id="CHEBI:147286"/>
        <dbReference type="ChEBI" id="CHEBI:195366"/>
        <dbReference type="EC" id="2.1.2.2"/>
    </reaction>
</comment>
<sequence>MRLAFLASHGGSAARALVEAIRAGELKAEAVALASNNSKSPALAWAREAGLRAAHLSSAKYPDAGELDRAIRDFLVGSGADTLILSGYMKELGPQTLAAFEGRILNIHPSLLPRHGGRGMYGDRVHESVLASGDTESGATVHLVTAGIDEGPALEQVRVPVLPGDTLATLKARVQAEEGALMLRAVKGFLDRS</sequence>
<dbReference type="InterPro" id="IPR001555">
    <property type="entry name" value="GART_AS"/>
</dbReference>
<evidence type="ECO:0000256" key="1">
    <source>
        <dbReference type="ARBA" id="ARBA00005054"/>
    </source>
</evidence>
<name>A0AAU6Q1L5_9DEIO</name>
<dbReference type="PANTHER" id="PTHR43369:SF2">
    <property type="entry name" value="PHOSPHORIBOSYLGLYCINAMIDE FORMYLTRANSFERASE"/>
    <property type="match status" value="1"/>
</dbReference>
<dbReference type="Gene3D" id="3.40.50.170">
    <property type="entry name" value="Formyl transferase, N-terminal domain"/>
    <property type="match status" value="1"/>
</dbReference>
<organism evidence="8">
    <name type="scientific">Deinococcus sp. VB142</name>
    <dbReference type="NCBI Taxonomy" id="3112952"/>
    <lineage>
        <taxon>Bacteria</taxon>
        <taxon>Thermotogati</taxon>
        <taxon>Deinococcota</taxon>
        <taxon>Deinococci</taxon>
        <taxon>Deinococcales</taxon>
        <taxon>Deinococcaceae</taxon>
        <taxon>Deinococcus</taxon>
    </lineage>
</organism>
<dbReference type="InterPro" id="IPR004607">
    <property type="entry name" value="GART"/>
</dbReference>
<accession>A0AAU6Q1L5</accession>
<comment type="function">
    <text evidence="6">Catalyzes the transfer of a formyl group from 10-formyltetrahydrofolate to 5-phospho-ribosyl-glycinamide (GAR), producing 5-phospho-ribosyl-N-formylglycinamide (FGAR) and tetrahydrofolate.</text>
</comment>
<proteinExistence type="inferred from homology"/>
<feature type="binding site" evidence="6">
    <location>
        <position position="106"/>
    </location>
    <ligand>
        <name>(6R)-10-formyltetrahydrofolate</name>
        <dbReference type="ChEBI" id="CHEBI:195366"/>
    </ligand>
</feature>
<feature type="domain" description="Formyl transferase N-terminal" evidence="7">
    <location>
        <begin position="1"/>
        <end position="186"/>
    </location>
</feature>
<dbReference type="PANTHER" id="PTHR43369">
    <property type="entry name" value="PHOSPHORIBOSYLGLYCINAMIDE FORMYLTRANSFERASE"/>
    <property type="match status" value="1"/>
</dbReference>
<keyword evidence="3 6" id="KW-0658">Purine biosynthesis</keyword>
<dbReference type="HAMAP" id="MF_01930">
    <property type="entry name" value="PurN"/>
    <property type="match status" value="1"/>
</dbReference>
<reference evidence="8" key="1">
    <citation type="submission" date="2024-03" db="EMBL/GenBank/DDBJ databases">
        <title>Deinococcus weizhi sp. nov., isolated from human skin.</title>
        <authorList>
            <person name="Wei Z."/>
            <person name="Tian F."/>
            <person name="Yang C."/>
            <person name="Xin L.T."/>
            <person name="Wen Z.J."/>
            <person name="Lan K.C."/>
            <person name="Yu L."/>
            <person name="Zhe W."/>
            <person name="Dan F.D."/>
            <person name="Jun W."/>
            <person name="Rui Z."/>
            <person name="Yong X.J."/>
            <person name="Ting Y."/>
            <person name="Wei X."/>
            <person name="Xu Z.G."/>
            <person name="Xin Z."/>
            <person name="Dong F.G."/>
            <person name="Ni X.M."/>
            <person name="Zheng M.G."/>
            <person name="Chun Y."/>
            <person name="Qian W.X."/>
        </authorList>
    </citation>
    <scope>NUCLEOTIDE SEQUENCE</scope>
    <source>
        <strain evidence="8">VB142</strain>
    </source>
</reference>
<comment type="caution">
    <text evidence="6">Lacks conserved residue(s) required for the propagation of feature annotation.</text>
</comment>
<dbReference type="InterPro" id="IPR036477">
    <property type="entry name" value="Formyl_transf_N_sf"/>
</dbReference>
<dbReference type="Pfam" id="PF00551">
    <property type="entry name" value="Formyl_trans_N"/>
    <property type="match status" value="1"/>
</dbReference>
<protein>
    <recommendedName>
        <fullName evidence="6">Phosphoribosylglycinamide formyltransferase</fullName>
        <ecNumber evidence="6">2.1.2.2</ecNumber>
    </recommendedName>
    <alternativeName>
        <fullName evidence="6">5'-phosphoribosylglycinamide transformylase</fullName>
    </alternativeName>
    <alternativeName>
        <fullName evidence="6">GAR transformylase</fullName>
        <shortName evidence="6">GART</shortName>
    </alternativeName>
</protein>
<feature type="site" description="Raises pKa of active site His" evidence="6">
    <location>
        <position position="149"/>
    </location>
</feature>
<evidence type="ECO:0000256" key="5">
    <source>
        <dbReference type="ARBA" id="ARBA00047664"/>
    </source>
</evidence>
<evidence type="ECO:0000256" key="2">
    <source>
        <dbReference type="ARBA" id="ARBA00022679"/>
    </source>
</evidence>
<dbReference type="SUPFAM" id="SSF53328">
    <property type="entry name" value="Formyltransferase"/>
    <property type="match status" value="1"/>
</dbReference>
<dbReference type="CDD" id="cd08645">
    <property type="entry name" value="FMT_core_GART"/>
    <property type="match status" value="1"/>
</dbReference>
<dbReference type="EMBL" id="CP149782">
    <property type="protein sequence ID" value="WYF44168.1"/>
    <property type="molecule type" value="Genomic_DNA"/>
</dbReference>
<feature type="active site" description="Proton donor" evidence="6">
    <location>
        <position position="108"/>
    </location>
</feature>
<keyword evidence="2 6" id="KW-0808">Transferase</keyword>
<gene>
    <name evidence="6" type="primary">purN</name>
    <name evidence="8" type="ORF">WDJ50_12255</name>
</gene>
<evidence type="ECO:0000313" key="8">
    <source>
        <dbReference type="EMBL" id="WYF44168.1"/>
    </source>
</evidence>
<evidence type="ECO:0000256" key="3">
    <source>
        <dbReference type="ARBA" id="ARBA00022755"/>
    </source>
</evidence>
<dbReference type="AlphaFoldDB" id="A0AAU6Q1L5"/>
<dbReference type="PROSITE" id="PS00373">
    <property type="entry name" value="GART"/>
    <property type="match status" value="1"/>
</dbReference>
<evidence type="ECO:0000256" key="6">
    <source>
        <dbReference type="HAMAP-Rule" id="MF_01930"/>
    </source>
</evidence>
<dbReference type="EC" id="2.1.2.2" evidence="6"/>
<dbReference type="GO" id="GO:0004644">
    <property type="term" value="F:phosphoribosylglycinamide formyltransferase activity"/>
    <property type="evidence" value="ECO:0007669"/>
    <property type="project" value="UniProtKB-UniRule"/>
</dbReference>
<dbReference type="GO" id="GO:0005829">
    <property type="term" value="C:cytosol"/>
    <property type="evidence" value="ECO:0007669"/>
    <property type="project" value="TreeGrafter"/>
</dbReference>
<evidence type="ECO:0000259" key="7">
    <source>
        <dbReference type="Pfam" id="PF00551"/>
    </source>
</evidence>
<dbReference type="GO" id="GO:0006189">
    <property type="term" value="P:'de novo' IMP biosynthetic process"/>
    <property type="evidence" value="ECO:0007669"/>
    <property type="project" value="UniProtKB-UniRule"/>
</dbReference>
<evidence type="ECO:0000256" key="4">
    <source>
        <dbReference type="ARBA" id="ARBA00038440"/>
    </source>
</evidence>
<dbReference type="RefSeq" id="WP_339095394.1">
    <property type="nucleotide sequence ID" value="NZ_CP149782.1"/>
</dbReference>
<dbReference type="InterPro" id="IPR002376">
    <property type="entry name" value="Formyl_transf_N"/>
</dbReference>
<comment type="pathway">
    <text evidence="1 6">Purine metabolism; IMP biosynthesis via de novo pathway; N(2)-formyl-N(1)-(5-phospho-D-ribosyl)glycinamide from N(1)-(5-phospho-D-ribosyl)glycinamide (10-formyl THF route): step 1/1.</text>
</comment>
<comment type="similarity">
    <text evidence="4 6">Belongs to the GART family.</text>
</comment>